<sequence>MLSEGLRIWRATISKGAVWSTLIWSIVFVLLLVAILAAVGAGTLASSFYHPTLPGTAPVTPVQPGRDLAGVGVMYLVILAAGPFLLAGLYGLYGQAVAGVPVAWRSFWSFATRFYGRAWGLYFFGFLWMIALSIVAGLLVAALHVVGGVVAGVIFVLSLPWAIRMAGGLFVDRLSWGESFRQMFQSRHYGALLGGLFLAVLVYMILVGLSLLLARVSVIGIILYIVVALFLSVAVPVWGFSLYRAASS</sequence>
<feature type="transmembrane region" description="Helical" evidence="1">
    <location>
        <begin position="191"/>
        <end position="213"/>
    </location>
</feature>
<comment type="caution">
    <text evidence="2">The sequence shown here is derived from an EMBL/GenBank/DDBJ whole genome shotgun (WGS) entry which is preliminary data.</text>
</comment>
<dbReference type="Proteomes" id="UP000533476">
    <property type="component" value="Unassembled WGS sequence"/>
</dbReference>
<feature type="transmembrane region" description="Helical" evidence="1">
    <location>
        <begin position="149"/>
        <end position="171"/>
    </location>
</feature>
<evidence type="ECO:0008006" key="4">
    <source>
        <dbReference type="Google" id="ProtNLM"/>
    </source>
</evidence>
<keyword evidence="3" id="KW-1185">Reference proteome</keyword>
<dbReference type="RefSeq" id="WP_169101779.1">
    <property type="nucleotide sequence ID" value="NZ_JABBVZ010000079.1"/>
</dbReference>
<dbReference type="AlphaFoldDB" id="A0A7Y0Q588"/>
<protein>
    <recommendedName>
        <fullName evidence="4">DUF4013 domain-containing protein</fullName>
    </recommendedName>
</protein>
<feature type="transmembrane region" description="Helical" evidence="1">
    <location>
        <begin position="114"/>
        <end position="143"/>
    </location>
</feature>
<feature type="transmembrane region" description="Helical" evidence="1">
    <location>
        <begin position="21"/>
        <end position="49"/>
    </location>
</feature>
<keyword evidence="1" id="KW-0812">Transmembrane</keyword>
<keyword evidence="1" id="KW-1133">Transmembrane helix</keyword>
<accession>A0A7Y0Q588</accession>
<keyword evidence="1" id="KW-0472">Membrane</keyword>
<dbReference type="EMBL" id="JABBVZ010000079">
    <property type="protein sequence ID" value="NMP24019.1"/>
    <property type="molecule type" value="Genomic_DNA"/>
</dbReference>
<gene>
    <name evidence="2" type="ORF">HIJ39_16930</name>
</gene>
<proteinExistence type="predicted"/>
<evidence type="ECO:0000256" key="1">
    <source>
        <dbReference type="SAM" id="Phobius"/>
    </source>
</evidence>
<evidence type="ECO:0000313" key="2">
    <source>
        <dbReference type="EMBL" id="NMP24019.1"/>
    </source>
</evidence>
<organism evidence="2 3">
    <name type="scientific">Sulfobacillus harzensis</name>
    <dbReference type="NCBI Taxonomy" id="2729629"/>
    <lineage>
        <taxon>Bacteria</taxon>
        <taxon>Bacillati</taxon>
        <taxon>Bacillota</taxon>
        <taxon>Clostridia</taxon>
        <taxon>Eubacteriales</taxon>
        <taxon>Clostridiales Family XVII. Incertae Sedis</taxon>
        <taxon>Sulfobacillus</taxon>
    </lineage>
</organism>
<reference evidence="2 3" key="1">
    <citation type="submission" date="2020-04" db="EMBL/GenBank/DDBJ databases">
        <authorList>
            <person name="Zhang R."/>
            <person name="Schippers A."/>
        </authorList>
    </citation>
    <scope>NUCLEOTIDE SEQUENCE [LARGE SCALE GENOMIC DNA]</scope>
    <source>
        <strain evidence="2 3">DSM 109850</strain>
    </source>
</reference>
<name>A0A7Y0Q588_9FIRM</name>
<feature type="transmembrane region" description="Helical" evidence="1">
    <location>
        <begin position="69"/>
        <end position="93"/>
    </location>
</feature>
<evidence type="ECO:0000313" key="3">
    <source>
        <dbReference type="Proteomes" id="UP000533476"/>
    </source>
</evidence>
<feature type="transmembrane region" description="Helical" evidence="1">
    <location>
        <begin position="219"/>
        <end position="243"/>
    </location>
</feature>